<dbReference type="InterPro" id="IPR038861">
    <property type="entry name" value="ADNP/ADNP2"/>
</dbReference>
<evidence type="ECO:0000313" key="3">
    <source>
        <dbReference type="EMBL" id="KAF5909131.1"/>
    </source>
</evidence>
<gene>
    <name evidence="3" type="primary">adnp2b</name>
    <name evidence="3" type="ORF">DAT39_001148</name>
</gene>
<dbReference type="EMBL" id="QNUK01000007">
    <property type="protein sequence ID" value="KAF5909131.1"/>
    <property type="molecule type" value="Genomic_DNA"/>
</dbReference>
<dbReference type="GO" id="GO:0003677">
    <property type="term" value="F:DNA binding"/>
    <property type="evidence" value="ECO:0007669"/>
    <property type="project" value="UniProtKB-KW"/>
</dbReference>
<protein>
    <submittedName>
        <fullName evidence="3">Activity-dependent neuroprotector homeobox protein 2-like</fullName>
    </submittedName>
</protein>
<keyword evidence="3" id="KW-0371">Homeobox</keyword>
<dbReference type="OrthoDB" id="10053955at2759"/>
<organism evidence="3 4">
    <name type="scientific">Clarias magur</name>
    <name type="common">Asian catfish</name>
    <name type="synonym">Macropteronotus magur</name>
    <dbReference type="NCBI Taxonomy" id="1594786"/>
    <lineage>
        <taxon>Eukaryota</taxon>
        <taxon>Metazoa</taxon>
        <taxon>Chordata</taxon>
        <taxon>Craniata</taxon>
        <taxon>Vertebrata</taxon>
        <taxon>Euteleostomi</taxon>
        <taxon>Actinopterygii</taxon>
        <taxon>Neopterygii</taxon>
        <taxon>Teleostei</taxon>
        <taxon>Ostariophysi</taxon>
        <taxon>Siluriformes</taxon>
        <taxon>Clariidae</taxon>
        <taxon>Clarias</taxon>
    </lineage>
</organism>
<keyword evidence="4" id="KW-1185">Reference proteome</keyword>
<dbReference type="GO" id="GO:0000398">
    <property type="term" value="P:mRNA splicing, via spliceosome"/>
    <property type="evidence" value="ECO:0007669"/>
    <property type="project" value="InterPro"/>
</dbReference>
<feature type="region of interest" description="Disordered" evidence="1">
    <location>
        <begin position="359"/>
        <end position="381"/>
    </location>
</feature>
<dbReference type="PANTHER" id="PTHR15740">
    <property type="entry name" value="NEUROPROTECTIVE PEPTIDE-CONTAINING PROTEIN"/>
    <property type="match status" value="1"/>
</dbReference>
<dbReference type="InterPro" id="IPR004123">
    <property type="entry name" value="Dim1"/>
</dbReference>
<name>A0A8J4U2V3_CLAMG</name>
<dbReference type="GO" id="GO:0010468">
    <property type="term" value="P:regulation of gene expression"/>
    <property type="evidence" value="ECO:0007669"/>
    <property type="project" value="TreeGrafter"/>
</dbReference>
<dbReference type="GO" id="GO:0046540">
    <property type="term" value="C:U4/U6 x U5 tri-snRNP complex"/>
    <property type="evidence" value="ECO:0007669"/>
    <property type="project" value="InterPro"/>
</dbReference>
<reference evidence="3" key="1">
    <citation type="submission" date="2020-07" db="EMBL/GenBank/DDBJ databases">
        <title>Clarias magur genome sequencing, assembly and annotation.</title>
        <authorList>
            <person name="Kushwaha B."/>
            <person name="Kumar R."/>
            <person name="Das P."/>
            <person name="Joshi C.G."/>
            <person name="Kumar D."/>
            <person name="Nagpure N.S."/>
            <person name="Pandey M."/>
            <person name="Agarwal S."/>
            <person name="Srivastava S."/>
            <person name="Singh M."/>
            <person name="Sahoo L."/>
            <person name="Jayasankar P."/>
            <person name="Meher P.K."/>
            <person name="Koringa P.G."/>
            <person name="Iquebal M.A."/>
            <person name="Das S.P."/>
            <person name="Bit A."/>
            <person name="Patnaik S."/>
            <person name="Patel N."/>
            <person name="Shah T.M."/>
            <person name="Hinsu A."/>
            <person name="Jena J.K."/>
        </authorList>
    </citation>
    <scope>NUCLEOTIDE SEQUENCE</scope>
    <source>
        <strain evidence="3">CIFAMagur01</strain>
        <tissue evidence="3">Testis</tissue>
    </source>
</reference>
<dbReference type="Proteomes" id="UP000727407">
    <property type="component" value="Unassembled WGS sequence"/>
</dbReference>
<dbReference type="Pfam" id="PF02966">
    <property type="entry name" value="DIM1"/>
    <property type="match status" value="1"/>
</dbReference>
<evidence type="ECO:0000259" key="2">
    <source>
        <dbReference type="PROSITE" id="PS00028"/>
    </source>
</evidence>
<dbReference type="InterPro" id="IPR013087">
    <property type="entry name" value="Znf_C2H2_type"/>
</dbReference>
<dbReference type="SMART" id="SM00355">
    <property type="entry name" value="ZnF_C2H2"/>
    <property type="match status" value="3"/>
</dbReference>
<dbReference type="AlphaFoldDB" id="A0A8J4U2V3"/>
<dbReference type="GO" id="GO:0008270">
    <property type="term" value="F:zinc ion binding"/>
    <property type="evidence" value="ECO:0007669"/>
    <property type="project" value="UniProtKB-KW"/>
</dbReference>
<feature type="compositionally biased region" description="Polar residues" evidence="1">
    <location>
        <begin position="359"/>
        <end position="379"/>
    </location>
</feature>
<comment type="caution">
    <text evidence="3">The sequence shown here is derived from an EMBL/GenBank/DDBJ whole genome shotgun (WGS) entry which is preliminary data.</text>
</comment>
<evidence type="ECO:0000313" key="4">
    <source>
        <dbReference type="Proteomes" id="UP000727407"/>
    </source>
</evidence>
<proteinExistence type="predicted"/>
<evidence type="ECO:0000256" key="1">
    <source>
        <dbReference type="SAM" id="MobiDB-lite"/>
    </source>
</evidence>
<dbReference type="PANTHER" id="PTHR15740:SF2">
    <property type="entry name" value="ACTIVITY-DEPENDENT NEUROPROTECTOR HOMEOBOX PROTEIN 2"/>
    <property type="match status" value="1"/>
</dbReference>
<dbReference type="PROSITE" id="PS00028">
    <property type="entry name" value="ZINC_FINGER_C2H2_1"/>
    <property type="match status" value="1"/>
</dbReference>
<sequence length="553" mass="62345">MIVTPRFPLNQPTPRGTMLTSQSLLSHLIPTGNKVDGLPTYTLAPLQVLSVQANNVQVVSKAPLPVSQNNGAHQQNPQDSKQTKKWVTCPICNELFPSSIYDSHVEIHKDSSKKSKLGLAARAPFLKKMPDKTVKCLMCKVLLSEKGIFEHLIHGLNCLFCPGLFYSIKQLVAHIQVEHNPTQKANCDFMRREYRLYTDESGHLLFPYFDINTTAPKEMMGEKELNLALVTNSLDLIFLKLSPMSPQAVCKMPVPKPDSLDCIFCSEKLLNMECYQMHLREKHFIMPTVHAILKMPAYKCIYCGGVYTGKTTVKAISVHVSRCRSAPKTIKKSEKINSGLNIAPLVSQGLVSFPAPPRQTTAPVPGQVQASVPTHQPTETDAEMQSKLRLELAVKEAIEANKREREARIARKRRLEKEKVTGLSAPSAEVPIDPSVQFALDPTGMELRSFDARREFVNKYFNKQPYPLKKEIIALSSRLLLNKTDVSCQISSKRTRCMKHLQRNTTAVLLGFNMMELMKVKNFAVIYLVDITEVPDFNKMYELYDPCTVMFFF</sequence>
<accession>A0A8J4U2V3</accession>
<feature type="non-terminal residue" evidence="3">
    <location>
        <position position="1"/>
    </location>
</feature>
<feature type="domain" description="C2H2-type" evidence="2">
    <location>
        <begin position="158"/>
        <end position="179"/>
    </location>
</feature>
<keyword evidence="3" id="KW-0238">DNA-binding</keyword>
<dbReference type="Gene3D" id="3.40.30.10">
    <property type="entry name" value="Glutaredoxin"/>
    <property type="match status" value="1"/>
</dbReference>